<comment type="subcellular location">
    <subcellularLocation>
        <location evidence="1">Cell membrane</location>
        <topology evidence="1">Multi-pass membrane protein</topology>
    </subcellularLocation>
</comment>
<dbReference type="Gene3D" id="3.40.50.300">
    <property type="entry name" value="P-loop containing nucleotide triphosphate hydrolases"/>
    <property type="match status" value="1"/>
</dbReference>
<evidence type="ECO:0000256" key="2">
    <source>
        <dbReference type="ARBA" id="ARBA00005417"/>
    </source>
</evidence>
<comment type="function">
    <text evidence="9">Involved in beta-(1--&gt;2)glucan export. Transmembrane domains (TMD) form a pore in the inner membrane and the ATP-binding domain (NBD) is responsible for energy generation.</text>
</comment>
<keyword evidence="4 10" id="KW-0812">Transmembrane</keyword>
<feature type="domain" description="ABC transmembrane type-1" evidence="12">
    <location>
        <begin position="29"/>
        <end position="331"/>
    </location>
</feature>
<dbReference type="STRING" id="375.BKD09_RS08270"/>
<dbReference type="AlphaFoldDB" id="A0A0A3Z511"/>
<sequence length="587" mass="64934">MKNISATLAIVWRIAVPYFRSEDKWAGRGLLAAVIAIELALVAIDVLVNQWQNRFYSALQNSDWDAFVTQIWIFIALAFTAIALAVYKLYLNQWLQIRWRQWLTTHYLGEWLDGSKHYRMQLKGDAADNPDQRITEDVKNFVEQTLTIGLGLLSAIVTLFSFVIILWGLSNAAPLHLFGTDLMIPGYLCWGALIYAIFGTALTHWIGAPLVNLNFEQQRYEADFRFNLVRVRENSEQIALLKGEGAERGRLLGRFGYVIGNWYAIMSRTKRLTAFTASYQQAAVIFPYVLVAPAFFAKKIQLGDMMQTASAFSSVQGALSFFVVAYRSLAEWRSIVARLDGFEMSVASATNPPAHEPAIALKAASGGRNIALEQLCVNLPNGTPLVAADAFAIQTSERVLVTGPSGSGKSTLFRAIAGIWPFGAGTIFIPERAKLMMLPQRPYFPVGVLRDAVIYPAAPGTFETARIRDALIAVGLPVLAERLDEDGHWNRTLSLGEQQRLGLARALLHVPDYLFLDEATASLDEPSEARLYRLLAEKLPQATIVSIGHRSTLDAFHTRKVAMVKDGEIHVLGKDGEPAQAESTAAS</sequence>
<dbReference type="PANTHER" id="PTHR11384">
    <property type="entry name" value="ATP-BINDING CASSETTE, SUB-FAMILY D MEMBER"/>
    <property type="match status" value="1"/>
</dbReference>
<keyword evidence="5" id="KW-0547">Nucleotide-binding</keyword>
<dbReference type="Proteomes" id="UP000030377">
    <property type="component" value="Unassembled WGS sequence"/>
</dbReference>
<dbReference type="GO" id="GO:0005886">
    <property type="term" value="C:plasma membrane"/>
    <property type="evidence" value="ECO:0007669"/>
    <property type="project" value="UniProtKB-SubCell"/>
</dbReference>
<dbReference type="SMART" id="SM00382">
    <property type="entry name" value="AAA"/>
    <property type="match status" value="1"/>
</dbReference>
<dbReference type="Pfam" id="PF06472">
    <property type="entry name" value="ABC_membrane_2"/>
    <property type="match status" value="1"/>
</dbReference>
<name>A0A0A3Z511_BRAJP</name>
<reference evidence="13 14" key="1">
    <citation type="submission" date="2014-09" db="EMBL/GenBank/DDBJ databases">
        <title>Draft genome of Bradyrhizobium japonicum Is-34.</title>
        <authorList>
            <person name="Tsurumaru H."/>
            <person name="Yamakawa T."/>
            <person name="Hashimoto S."/>
            <person name="Okizaki K."/>
            <person name="Kanesaki Y."/>
            <person name="Yoshikawa H."/>
            <person name="Yajima S."/>
        </authorList>
    </citation>
    <scope>NUCLEOTIDE SEQUENCE [LARGE SCALE GENOMIC DNA]</scope>
    <source>
        <strain evidence="13 14">Is-34</strain>
    </source>
</reference>
<feature type="domain" description="ABC transporter" evidence="11">
    <location>
        <begin position="370"/>
        <end position="587"/>
    </location>
</feature>
<evidence type="ECO:0000256" key="3">
    <source>
        <dbReference type="ARBA" id="ARBA00022448"/>
    </source>
</evidence>
<evidence type="ECO:0000259" key="11">
    <source>
        <dbReference type="PROSITE" id="PS50893"/>
    </source>
</evidence>
<dbReference type="EMBL" id="JRPN01000003">
    <property type="protein sequence ID" value="KGT80948.1"/>
    <property type="molecule type" value="Genomic_DNA"/>
</dbReference>
<dbReference type="GO" id="GO:0140359">
    <property type="term" value="F:ABC-type transporter activity"/>
    <property type="evidence" value="ECO:0007669"/>
    <property type="project" value="InterPro"/>
</dbReference>
<dbReference type="GO" id="GO:0005524">
    <property type="term" value="F:ATP binding"/>
    <property type="evidence" value="ECO:0007669"/>
    <property type="project" value="UniProtKB-KW"/>
</dbReference>
<organism evidence="13 14">
    <name type="scientific">Bradyrhizobium japonicum</name>
    <dbReference type="NCBI Taxonomy" id="375"/>
    <lineage>
        <taxon>Bacteria</taxon>
        <taxon>Pseudomonadati</taxon>
        <taxon>Pseudomonadota</taxon>
        <taxon>Alphaproteobacteria</taxon>
        <taxon>Hyphomicrobiales</taxon>
        <taxon>Nitrobacteraceae</taxon>
        <taxon>Bradyrhizobium</taxon>
    </lineage>
</organism>
<keyword evidence="8 10" id="KW-0472">Membrane</keyword>
<comment type="caution">
    <text evidence="13">The sequence shown here is derived from an EMBL/GenBank/DDBJ whole genome shotgun (WGS) entry which is preliminary data.</text>
</comment>
<dbReference type="GO" id="GO:0016887">
    <property type="term" value="F:ATP hydrolysis activity"/>
    <property type="evidence" value="ECO:0007669"/>
    <property type="project" value="InterPro"/>
</dbReference>
<comment type="similarity">
    <text evidence="2">Belongs to the ABC transporter superfamily.</text>
</comment>
<evidence type="ECO:0000256" key="10">
    <source>
        <dbReference type="SAM" id="Phobius"/>
    </source>
</evidence>
<dbReference type="InterPro" id="IPR050835">
    <property type="entry name" value="ABC_transporter_sub-D"/>
</dbReference>
<feature type="transmembrane region" description="Helical" evidence="10">
    <location>
        <begin position="148"/>
        <end position="170"/>
    </location>
</feature>
<evidence type="ECO:0000259" key="12">
    <source>
        <dbReference type="PROSITE" id="PS50929"/>
    </source>
</evidence>
<protein>
    <submittedName>
        <fullName evidence="13">ABC transporter ATP-binding protein</fullName>
    </submittedName>
</protein>
<evidence type="ECO:0000256" key="7">
    <source>
        <dbReference type="ARBA" id="ARBA00022989"/>
    </source>
</evidence>
<feature type="transmembrane region" description="Helical" evidence="10">
    <location>
        <begin position="30"/>
        <end position="51"/>
    </location>
</feature>
<evidence type="ECO:0000256" key="4">
    <source>
        <dbReference type="ARBA" id="ARBA00022692"/>
    </source>
</evidence>
<evidence type="ECO:0000256" key="6">
    <source>
        <dbReference type="ARBA" id="ARBA00022840"/>
    </source>
</evidence>
<gene>
    <name evidence="13" type="ORF">MA20_05920</name>
</gene>
<keyword evidence="3" id="KW-0813">Transport</keyword>
<dbReference type="SUPFAM" id="SSF52540">
    <property type="entry name" value="P-loop containing nucleoside triphosphate hydrolases"/>
    <property type="match status" value="1"/>
</dbReference>
<dbReference type="PROSITE" id="PS00211">
    <property type="entry name" value="ABC_TRANSPORTER_1"/>
    <property type="match status" value="1"/>
</dbReference>
<evidence type="ECO:0000256" key="9">
    <source>
        <dbReference type="ARBA" id="ARBA00024722"/>
    </source>
</evidence>
<dbReference type="InterPro" id="IPR003439">
    <property type="entry name" value="ABC_transporter-like_ATP-bd"/>
</dbReference>
<dbReference type="RefSeq" id="WP_028157913.1">
    <property type="nucleotide sequence ID" value="NZ_CP081350.1"/>
</dbReference>
<dbReference type="InterPro" id="IPR003593">
    <property type="entry name" value="AAA+_ATPase"/>
</dbReference>
<feature type="transmembrane region" description="Helical" evidence="10">
    <location>
        <begin position="190"/>
        <end position="211"/>
    </location>
</feature>
<keyword evidence="6 13" id="KW-0067">ATP-binding</keyword>
<dbReference type="eggNOG" id="COG4178">
    <property type="taxonomic scope" value="Bacteria"/>
</dbReference>
<evidence type="ECO:0000256" key="5">
    <source>
        <dbReference type="ARBA" id="ARBA00022741"/>
    </source>
</evidence>
<dbReference type="PROSITE" id="PS50893">
    <property type="entry name" value="ABC_TRANSPORTER_2"/>
    <property type="match status" value="1"/>
</dbReference>
<dbReference type="SUPFAM" id="SSF90123">
    <property type="entry name" value="ABC transporter transmembrane region"/>
    <property type="match status" value="1"/>
</dbReference>
<dbReference type="Gene3D" id="1.20.1560.10">
    <property type="entry name" value="ABC transporter type 1, transmembrane domain"/>
    <property type="match status" value="1"/>
</dbReference>
<dbReference type="InterPro" id="IPR036640">
    <property type="entry name" value="ABC1_TM_sf"/>
</dbReference>
<evidence type="ECO:0000313" key="14">
    <source>
        <dbReference type="Proteomes" id="UP000030377"/>
    </source>
</evidence>
<proteinExistence type="inferred from homology"/>
<dbReference type="PANTHER" id="PTHR11384:SF59">
    <property type="entry name" value="LYSOSOMAL COBALAMIN TRANSPORTER ABCD4"/>
    <property type="match status" value="1"/>
</dbReference>
<dbReference type="InterPro" id="IPR027417">
    <property type="entry name" value="P-loop_NTPase"/>
</dbReference>
<feature type="transmembrane region" description="Helical" evidence="10">
    <location>
        <begin position="71"/>
        <end position="91"/>
    </location>
</feature>
<dbReference type="InterPro" id="IPR011527">
    <property type="entry name" value="ABC1_TM_dom"/>
</dbReference>
<evidence type="ECO:0000256" key="8">
    <source>
        <dbReference type="ARBA" id="ARBA00023136"/>
    </source>
</evidence>
<accession>A0A0A3Z511</accession>
<dbReference type="Pfam" id="PF00005">
    <property type="entry name" value="ABC_tran"/>
    <property type="match status" value="1"/>
</dbReference>
<dbReference type="CDD" id="cd03223">
    <property type="entry name" value="ABCD_peroxisomal_ALDP"/>
    <property type="match status" value="1"/>
</dbReference>
<dbReference type="PROSITE" id="PS50929">
    <property type="entry name" value="ABC_TM1F"/>
    <property type="match status" value="1"/>
</dbReference>
<evidence type="ECO:0000313" key="13">
    <source>
        <dbReference type="EMBL" id="KGT80948.1"/>
    </source>
</evidence>
<evidence type="ECO:0000256" key="1">
    <source>
        <dbReference type="ARBA" id="ARBA00004651"/>
    </source>
</evidence>
<dbReference type="InterPro" id="IPR017871">
    <property type="entry name" value="ABC_transporter-like_CS"/>
</dbReference>
<keyword evidence="7 10" id="KW-1133">Transmembrane helix</keyword>
<feature type="transmembrane region" description="Helical" evidence="10">
    <location>
        <begin position="272"/>
        <end position="297"/>
    </location>
</feature>